<organism evidence="1">
    <name type="scientific">Phaffia rhodozyma</name>
    <name type="common">Yeast</name>
    <name type="synonym">Xanthophyllomyces dendrorhous</name>
    <dbReference type="NCBI Taxonomy" id="264483"/>
    <lineage>
        <taxon>Eukaryota</taxon>
        <taxon>Fungi</taxon>
        <taxon>Dikarya</taxon>
        <taxon>Basidiomycota</taxon>
        <taxon>Agaricomycotina</taxon>
        <taxon>Tremellomycetes</taxon>
        <taxon>Cystofilobasidiales</taxon>
        <taxon>Mrakiaceae</taxon>
        <taxon>Phaffia</taxon>
    </lineage>
</organism>
<sequence>MSSDVKSAEPTDAEPSSVLLYTKLSEASFANFENLHPPNHPANDYGVWESRLRFALRDMKLWTIVTGERPRPSASHPRAQDAWDQDDDTAMGWIHTKIDIAEAKRLKPCRTSAECLDVLSWISLWT</sequence>
<dbReference type="AlphaFoldDB" id="A0A0F7SPQ8"/>
<evidence type="ECO:0000313" key="1">
    <source>
        <dbReference type="EMBL" id="CED84232.1"/>
    </source>
</evidence>
<name>A0A0F7SPQ8_PHARH</name>
<protein>
    <recommendedName>
        <fullName evidence="2">DUF4219 domain-containing protein</fullName>
    </recommendedName>
</protein>
<reference evidence="1" key="1">
    <citation type="submission" date="2014-08" db="EMBL/GenBank/DDBJ databases">
        <authorList>
            <person name="Sharma Rahul"/>
            <person name="Thines Marco"/>
        </authorList>
    </citation>
    <scope>NUCLEOTIDE SEQUENCE</scope>
</reference>
<accession>A0A0F7SPQ8</accession>
<dbReference type="EMBL" id="LN483157">
    <property type="protein sequence ID" value="CED84232.1"/>
    <property type="molecule type" value="Genomic_DNA"/>
</dbReference>
<evidence type="ECO:0008006" key="2">
    <source>
        <dbReference type="Google" id="ProtNLM"/>
    </source>
</evidence>
<proteinExistence type="predicted"/>